<evidence type="ECO:0000313" key="2">
    <source>
        <dbReference type="EMBL" id="ORM90185.1"/>
    </source>
</evidence>
<keyword evidence="1" id="KW-1133">Transmembrane helix</keyword>
<protein>
    <submittedName>
        <fullName evidence="2">Uncharacterized protein</fullName>
    </submittedName>
</protein>
<dbReference type="STRING" id="55209.HA50_26955"/>
<proteinExistence type="predicted"/>
<feature type="transmembrane region" description="Helical" evidence="1">
    <location>
        <begin position="25"/>
        <end position="45"/>
    </location>
</feature>
<keyword evidence="3" id="KW-1185">Reference proteome</keyword>
<sequence>MPALNLDCNGLCHHQHSVPPHQQPLFFVVSFILLASAPLLPGIVARRLRSFMACGFYSRDKGSTTQIHLSPWANARCRYPRDVALLKKQLNQCIADALMRGRTVTIRSHLLTRKRTDEIMRYLTKQGLRMTGTVRERHTPRTERVLLILIYLLADHRYAQISRTGLDVTLQPVNPQY</sequence>
<accession>A0A1X1EMN1</accession>
<organism evidence="2 3">
    <name type="scientific">Pantoea cypripedii</name>
    <name type="common">Pectobacterium cypripedii</name>
    <name type="synonym">Erwinia cypripedii</name>
    <dbReference type="NCBI Taxonomy" id="55209"/>
    <lineage>
        <taxon>Bacteria</taxon>
        <taxon>Pseudomonadati</taxon>
        <taxon>Pseudomonadota</taxon>
        <taxon>Gammaproteobacteria</taxon>
        <taxon>Enterobacterales</taxon>
        <taxon>Erwiniaceae</taxon>
        <taxon>Pantoea</taxon>
    </lineage>
</organism>
<keyword evidence="1" id="KW-0472">Membrane</keyword>
<evidence type="ECO:0000256" key="1">
    <source>
        <dbReference type="SAM" id="Phobius"/>
    </source>
</evidence>
<dbReference type="Proteomes" id="UP000193749">
    <property type="component" value="Unassembled WGS sequence"/>
</dbReference>
<name>A0A1X1EMN1_PANCY</name>
<comment type="caution">
    <text evidence="2">The sequence shown here is derived from an EMBL/GenBank/DDBJ whole genome shotgun (WGS) entry which is preliminary data.</text>
</comment>
<dbReference type="RefSeq" id="WP_084879914.1">
    <property type="nucleotide sequence ID" value="NZ_MLJI01000002.1"/>
</dbReference>
<evidence type="ECO:0000313" key="3">
    <source>
        <dbReference type="Proteomes" id="UP000193749"/>
    </source>
</evidence>
<dbReference type="AlphaFoldDB" id="A0A1X1EMN1"/>
<gene>
    <name evidence="2" type="ORF">HA50_26955</name>
</gene>
<dbReference type="EMBL" id="MLJI01000002">
    <property type="protein sequence ID" value="ORM90185.1"/>
    <property type="molecule type" value="Genomic_DNA"/>
</dbReference>
<reference evidence="2 3" key="1">
    <citation type="journal article" date="2017" name="Antonie Van Leeuwenhoek">
        <title>Phylogenomic resolution of the bacterial genus Pantoea and its relationship with Erwinia and Tatumella.</title>
        <authorList>
            <person name="Palmer M."/>
            <person name="Steenkamp E.T."/>
            <person name="Coetzee M.P."/>
            <person name="Chan W.Y."/>
            <person name="van Zyl E."/>
            <person name="De Maayer P."/>
            <person name="Coutinho T.A."/>
            <person name="Blom J."/>
            <person name="Smits T.H."/>
            <person name="Duffy B."/>
            <person name="Venter S.N."/>
        </authorList>
    </citation>
    <scope>NUCLEOTIDE SEQUENCE [LARGE SCALE GENOMIC DNA]</scope>
    <source>
        <strain evidence="2 3">LMG 2657</strain>
    </source>
</reference>
<keyword evidence="1" id="KW-0812">Transmembrane</keyword>